<gene>
    <name evidence="1" type="ORF">DICSQDRAFT_171000</name>
</gene>
<protein>
    <recommendedName>
        <fullName evidence="3">AB hydrolase-1 domain-containing protein</fullName>
    </recommendedName>
</protein>
<dbReference type="GeneID" id="18839257"/>
<dbReference type="Gene3D" id="3.40.50.1820">
    <property type="entry name" value="alpha/beta hydrolase"/>
    <property type="match status" value="1"/>
</dbReference>
<dbReference type="KEGG" id="dsq:DICSQDRAFT_171000"/>
<organism evidence="1 2">
    <name type="scientific">Dichomitus squalens (strain LYAD-421)</name>
    <name type="common">Western red white-rot fungus</name>
    <dbReference type="NCBI Taxonomy" id="732165"/>
    <lineage>
        <taxon>Eukaryota</taxon>
        <taxon>Fungi</taxon>
        <taxon>Dikarya</taxon>
        <taxon>Basidiomycota</taxon>
        <taxon>Agaricomycotina</taxon>
        <taxon>Agaricomycetes</taxon>
        <taxon>Polyporales</taxon>
        <taxon>Polyporaceae</taxon>
        <taxon>Dichomitus</taxon>
    </lineage>
</organism>
<dbReference type="SUPFAM" id="SSF53474">
    <property type="entry name" value="alpha/beta-Hydrolases"/>
    <property type="match status" value="1"/>
</dbReference>
<evidence type="ECO:0008006" key="3">
    <source>
        <dbReference type="Google" id="ProtNLM"/>
    </source>
</evidence>
<dbReference type="AlphaFoldDB" id="R7SXU6"/>
<accession>R7SXU6</accession>
<sequence length="343" mass="36722">MSTLAVNDVGTELSYIDSGVPSGTKEYVTIFAIHGTVFTGLIWNRVISLAPKSGVRFVAVNRRDYPGSTALSPEEINVLNSGTDDQKAEFLKARGVEIATFISLFAEKHDLPAASADGTAGGFGIVGWSLGCAFALAAVAAVDALPEPAQARWKAGARALILQEPPTVSLGKAIPPDAWTPLVDQSMPAEARTAFFSHWITSYFKHGDLSSRDPKAISYVVPATSRAPTIYSLTEEEVKHSIYEPSAFGSDMAFMIFSAPQIAATYKKAVFDKDLRALVPNLKVTVFSGDATASFSIPSQWEVEDDDKAAGGGFVTVKWIPGFNHLAHVDEPAATLQVYKDAF</sequence>
<proteinExistence type="predicted"/>
<name>R7SXU6_DICSQ</name>
<dbReference type="EMBL" id="JH719415">
    <property type="protein sequence ID" value="EJF60555.1"/>
    <property type="molecule type" value="Genomic_DNA"/>
</dbReference>
<dbReference type="OMA" id="KTCALCI"/>
<evidence type="ECO:0000313" key="2">
    <source>
        <dbReference type="Proteomes" id="UP000053319"/>
    </source>
</evidence>
<dbReference type="HOGENOM" id="CLU_045014_0_0_1"/>
<dbReference type="OrthoDB" id="3251587at2759"/>
<reference evidence="1 2" key="1">
    <citation type="journal article" date="2012" name="Science">
        <title>The Paleozoic origin of enzymatic lignin decomposition reconstructed from 31 fungal genomes.</title>
        <authorList>
            <person name="Floudas D."/>
            <person name="Binder M."/>
            <person name="Riley R."/>
            <person name="Barry K."/>
            <person name="Blanchette R.A."/>
            <person name="Henrissat B."/>
            <person name="Martinez A.T."/>
            <person name="Otillar R."/>
            <person name="Spatafora J.W."/>
            <person name="Yadav J.S."/>
            <person name="Aerts A."/>
            <person name="Benoit I."/>
            <person name="Boyd A."/>
            <person name="Carlson A."/>
            <person name="Copeland A."/>
            <person name="Coutinho P.M."/>
            <person name="de Vries R.P."/>
            <person name="Ferreira P."/>
            <person name="Findley K."/>
            <person name="Foster B."/>
            <person name="Gaskell J."/>
            <person name="Glotzer D."/>
            <person name="Gorecki P."/>
            <person name="Heitman J."/>
            <person name="Hesse C."/>
            <person name="Hori C."/>
            <person name="Igarashi K."/>
            <person name="Jurgens J.A."/>
            <person name="Kallen N."/>
            <person name="Kersten P."/>
            <person name="Kohler A."/>
            <person name="Kuees U."/>
            <person name="Kumar T.K.A."/>
            <person name="Kuo A."/>
            <person name="LaButti K."/>
            <person name="Larrondo L.F."/>
            <person name="Lindquist E."/>
            <person name="Ling A."/>
            <person name="Lombard V."/>
            <person name="Lucas S."/>
            <person name="Lundell T."/>
            <person name="Martin R."/>
            <person name="McLaughlin D.J."/>
            <person name="Morgenstern I."/>
            <person name="Morin E."/>
            <person name="Murat C."/>
            <person name="Nagy L.G."/>
            <person name="Nolan M."/>
            <person name="Ohm R.A."/>
            <person name="Patyshakuliyeva A."/>
            <person name="Rokas A."/>
            <person name="Ruiz-Duenas F.J."/>
            <person name="Sabat G."/>
            <person name="Salamov A."/>
            <person name="Samejima M."/>
            <person name="Schmutz J."/>
            <person name="Slot J.C."/>
            <person name="St John F."/>
            <person name="Stenlid J."/>
            <person name="Sun H."/>
            <person name="Sun S."/>
            <person name="Syed K."/>
            <person name="Tsang A."/>
            <person name="Wiebenga A."/>
            <person name="Young D."/>
            <person name="Pisabarro A."/>
            <person name="Eastwood D.C."/>
            <person name="Martin F."/>
            <person name="Cullen D."/>
            <person name="Grigoriev I.V."/>
            <person name="Hibbett D.S."/>
        </authorList>
    </citation>
    <scope>NUCLEOTIDE SEQUENCE [LARGE SCALE GENOMIC DNA]</scope>
    <source>
        <strain evidence="1 2">LYAD-421 SS1</strain>
    </source>
</reference>
<dbReference type="InterPro" id="IPR029058">
    <property type="entry name" value="AB_hydrolase_fold"/>
</dbReference>
<evidence type="ECO:0000313" key="1">
    <source>
        <dbReference type="EMBL" id="EJF60555.1"/>
    </source>
</evidence>
<dbReference type="Proteomes" id="UP000053319">
    <property type="component" value="Unassembled WGS sequence"/>
</dbReference>
<dbReference type="RefSeq" id="XP_007366694.1">
    <property type="nucleotide sequence ID" value="XM_007366632.1"/>
</dbReference>